<dbReference type="PANTHER" id="PTHR30621:SF0">
    <property type="entry name" value="BIFUNCTIONAL GLUTAMINE SYNTHETASE ADENYLYLTRANSFERASE_ADENYLYL-REMOVING ENZYME"/>
    <property type="match status" value="1"/>
</dbReference>
<keyword evidence="12" id="KW-1185">Reference proteome</keyword>
<feature type="region of interest" description="Adenylyl removase" evidence="7">
    <location>
        <begin position="1"/>
        <end position="506"/>
    </location>
</feature>
<accession>A0ABP5BYM7</accession>
<evidence type="ECO:0000256" key="2">
    <source>
        <dbReference type="ARBA" id="ARBA00022695"/>
    </source>
</evidence>
<evidence type="ECO:0000256" key="8">
    <source>
        <dbReference type="SAM" id="MobiDB-lite"/>
    </source>
</evidence>
<comment type="catalytic activity">
    <reaction evidence="7">
        <text>[glutamine synthetase]-L-tyrosine + ATP = [glutamine synthetase]-O(4)-(5'-adenylyl)-L-tyrosine + diphosphate</text>
        <dbReference type="Rhea" id="RHEA:18589"/>
        <dbReference type="Rhea" id="RHEA-COMP:10660"/>
        <dbReference type="Rhea" id="RHEA-COMP:10661"/>
        <dbReference type="ChEBI" id="CHEBI:30616"/>
        <dbReference type="ChEBI" id="CHEBI:33019"/>
        <dbReference type="ChEBI" id="CHEBI:46858"/>
        <dbReference type="ChEBI" id="CHEBI:83624"/>
        <dbReference type="EC" id="2.7.7.42"/>
    </reaction>
</comment>
<feature type="compositionally biased region" description="Low complexity" evidence="8">
    <location>
        <begin position="772"/>
        <end position="785"/>
    </location>
</feature>
<evidence type="ECO:0000256" key="5">
    <source>
        <dbReference type="ARBA" id="ARBA00022842"/>
    </source>
</evidence>
<dbReference type="InterPro" id="IPR043519">
    <property type="entry name" value="NT_sf"/>
</dbReference>
<dbReference type="RefSeq" id="WP_344655395.1">
    <property type="nucleotide sequence ID" value="NZ_BAAAQM010000002.1"/>
</dbReference>
<dbReference type="PANTHER" id="PTHR30621">
    <property type="entry name" value="GLUTAMINE SYNTHETASE ADENYLYLTRANSFERASE"/>
    <property type="match status" value="1"/>
</dbReference>
<gene>
    <name evidence="7" type="primary">glnE</name>
    <name evidence="11" type="ORF">GCM10009838_06740</name>
</gene>
<dbReference type="Gene3D" id="3.30.460.10">
    <property type="entry name" value="Beta Polymerase, domain 2"/>
    <property type="match status" value="2"/>
</dbReference>
<evidence type="ECO:0000256" key="4">
    <source>
        <dbReference type="ARBA" id="ARBA00022840"/>
    </source>
</evidence>
<keyword evidence="6 7" id="KW-0511">Multifunctional enzyme</keyword>
<dbReference type="HAMAP" id="MF_00802">
    <property type="entry name" value="GlnE"/>
    <property type="match status" value="1"/>
</dbReference>
<evidence type="ECO:0000256" key="6">
    <source>
        <dbReference type="ARBA" id="ARBA00023268"/>
    </source>
</evidence>
<dbReference type="Pfam" id="PF03710">
    <property type="entry name" value="GlnE"/>
    <property type="match status" value="3"/>
</dbReference>
<proteinExistence type="inferred from homology"/>
<evidence type="ECO:0000256" key="1">
    <source>
        <dbReference type="ARBA" id="ARBA00022679"/>
    </source>
</evidence>
<feature type="region of interest" description="Disordered" evidence="8">
    <location>
        <begin position="767"/>
        <end position="800"/>
    </location>
</feature>
<dbReference type="EC" id="2.7.7.42" evidence="7"/>
<keyword evidence="5 7" id="KW-0460">Magnesium</keyword>
<dbReference type="GO" id="GO:0016779">
    <property type="term" value="F:nucleotidyltransferase activity"/>
    <property type="evidence" value="ECO:0007669"/>
    <property type="project" value="UniProtKB-KW"/>
</dbReference>
<evidence type="ECO:0000313" key="11">
    <source>
        <dbReference type="EMBL" id="GAA1954030.1"/>
    </source>
</evidence>
<dbReference type="Gene3D" id="1.20.120.330">
    <property type="entry name" value="Nucleotidyltransferases domain 2"/>
    <property type="match status" value="2"/>
</dbReference>
<comment type="catalytic activity">
    <reaction evidence="7">
        <text>[glutamine synthetase]-O(4)-(5'-adenylyl)-L-tyrosine + phosphate = [glutamine synthetase]-L-tyrosine + ADP</text>
        <dbReference type="Rhea" id="RHEA:43716"/>
        <dbReference type="Rhea" id="RHEA-COMP:10660"/>
        <dbReference type="Rhea" id="RHEA-COMP:10661"/>
        <dbReference type="ChEBI" id="CHEBI:43474"/>
        <dbReference type="ChEBI" id="CHEBI:46858"/>
        <dbReference type="ChEBI" id="CHEBI:83624"/>
        <dbReference type="ChEBI" id="CHEBI:456216"/>
        <dbReference type="EC" id="2.7.7.89"/>
    </reaction>
</comment>
<sequence length="1054" mass="113630">MAQTAAAQGRAGESARSRLVRLGFTDPETALETLAAAPLGELGRDPLFLEALGRTADPDQALAATGRLLEAADDAESLAATLAAARPFQDRLLGVLGVSVALGDHLARHPEAWRGLVEFDVEDLAPAFRRLMLDAVGADPLAPDPVAALAGIPARDALRVAYRNALLGIAARDLATHSEPDATESYDRTAADLSDLATATLDAALAVARAELPEDAPPARLAVIAMGKCGARELNYVSDVDVVFVAAAPDGTDPDDEHLALRTATQLAATMMRVCSDTTSEGSIWQVDANLRPEGKNGPLVRTLPSHIAYYERWAKTWEFQALLKARAAAGDAALGARYIEAVTPMVWAASRREGFVADVQAMRRRVVAHIPAKDAERELKLGSGGLRDIEFAVQLLQLVHGPSDSALRKRGTLESLTMLSAGGYVGRADAAALVDAYRFLRTLEHRLQVHRLRRTHTLPEERVELRRLGRSMGFRTDPVDQLNNQWKRHKREVRRLHEKLFYRPLLDAVARLTPGQAALGAAQLTPEAAESRLEALGYTDPAGALRHLTALTSGVSRRAAIQRTLLPVMLSWFADAADPDGGLLAFRKTSEALGDTHWYLRLLRDEGAAAEHLARVLASGRYAPDLLLRAPEAVAILGDPANLVPRARPVLEAEIRSAVGRASTPEAAVAAARAVRRRELFRIAAADILGMLTVEQIGDGLSAVTAATLAGALQAATTAVETKLDGPLPTRFAIIAAGRFGGRELGYGSDADVLFVHDPLPEADEADEAARGAGNRAADGSASAYAPSRPRTISPERERAATDAAHAVANELRRLLQIPTPDPPLTIDADLRPEGKQGPLVRSLASYAEYYRRWSVQWESQALLRAEPVAGDPELGRRFIDLIEPLRHPVSGLDEDAVREIRRIKARVEAERLPRGADKALHTKLGPGGLADVEWTVQLLQLCHAHEVPALRTTRTRAALAAAVDAGLITAADAEILDEAWVEATRVRNGIVLVRGRAGDSIPTDVKERASIAVYLDVLNSEEFVEEYRRGARRARGVVERVFYGWSNEVGRL</sequence>
<keyword evidence="1 7" id="KW-0808">Transferase</keyword>
<comment type="similarity">
    <text evidence="7">Belongs to the GlnE family.</text>
</comment>
<dbReference type="InterPro" id="IPR013546">
    <property type="entry name" value="PII_UdlTrfase/GS_AdlTrfase"/>
</dbReference>
<evidence type="ECO:0000313" key="12">
    <source>
        <dbReference type="Proteomes" id="UP001499854"/>
    </source>
</evidence>
<reference evidence="12" key="1">
    <citation type="journal article" date="2019" name="Int. J. Syst. Evol. Microbiol.">
        <title>The Global Catalogue of Microorganisms (GCM) 10K type strain sequencing project: providing services to taxonomists for standard genome sequencing and annotation.</title>
        <authorList>
            <consortium name="The Broad Institute Genomics Platform"/>
            <consortium name="The Broad Institute Genome Sequencing Center for Infectious Disease"/>
            <person name="Wu L."/>
            <person name="Ma J."/>
        </authorList>
    </citation>
    <scope>NUCLEOTIDE SEQUENCE [LARGE SCALE GENOMIC DNA]</scope>
    <source>
        <strain evidence="12">JCM 16013</strain>
    </source>
</reference>
<dbReference type="SUPFAM" id="SSF81593">
    <property type="entry name" value="Nucleotidyltransferase substrate binding subunit/domain"/>
    <property type="match status" value="2"/>
</dbReference>
<dbReference type="CDD" id="cd05401">
    <property type="entry name" value="NT_GlnE_GlnD_like"/>
    <property type="match status" value="2"/>
</dbReference>
<dbReference type="InterPro" id="IPR023057">
    <property type="entry name" value="GlnE"/>
</dbReference>
<evidence type="ECO:0000259" key="10">
    <source>
        <dbReference type="Pfam" id="PF08335"/>
    </source>
</evidence>
<dbReference type="NCBIfam" id="NF010707">
    <property type="entry name" value="PRK14109.1"/>
    <property type="match status" value="1"/>
</dbReference>
<dbReference type="EMBL" id="BAAAQM010000002">
    <property type="protein sequence ID" value="GAA1954030.1"/>
    <property type="molecule type" value="Genomic_DNA"/>
</dbReference>
<dbReference type="Proteomes" id="UP001499854">
    <property type="component" value="Unassembled WGS sequence"/>
</dbReference>
<name>A0ABP5BYM7_9ACTN</name>
<keyword evidence="3 7" id="KW-0547">Nucleotide-binding</keyword>
<dbReference type="InterPro" id="IPR005190">
    <property type="entry name" value="GlnE_rpt_dom"/>
</dbReference>
<dbReference type="Gene3D" id="1.20.120.1510">
    <property type="match status" value="1"/>
</dbReference>
<dbReference type="EC" id="2.7.7.89" evidence="7"/>
<comment type="caution">
    <text evidence="11">The sequence shown here is derived from an EMBL/GenBank/DDBJ whole genome shotgun (WGS) entry which is preliminary data.</text>
</comment>
<keyword evidence="4 7" id="KW-0067">ATP-binding</keyword>
<feature type="domain" description="PII-uridylyltransferase/Glutamine-synthetase adenylyltransferase" evidence="10">
    <location>
        <begin position="363"/>
        <end position="502"/>
    </location>
</feature>
<feature type="region of interest" description="Adenylyl transferase" evidence="7">
    <location>
        <begin position="514"/>
        <end position="1054"/>
    </location>
</feature>
<protein>
    <recommendedName>
        <fullName evidence="7">Bifunctional glutamine synthetase adenylyltransferase/adenylyl-removing enzyme</fullName>
    </recommendedName>
    <alternativeName>
        <fullName evidence="7">ATP:glutamine synthetase adenylyltransferase</fullName>
    </alternativeName>
    <alternativeName>
        <fullName evidence="7">ATase</fullName>
    </alternativeName>
    <domain>
        <recommendedName>
            <fullName evidence="7">Glutamine synthetase adenylyl-L-tyrosine phosphorylase</fullName>
            <ecNumber evidence="7">2.7.7.89</ecNumber>
        </recommendedName>
        <alternativeName>
            <fullName evidence="7">Adenylyl removase</fullName>
            <shortName evidence="7">AR</shortName>
            <shortName evidence="7">AT-N</shortName>
        </alternativeName>
    </domain>
    <domain>
        <recommendedName>
            <fullName evidence="7">Glutamine synthetase adenylyl transferase</fullName>
            <ecNumber evidence="7">2.7.7.42</ecNumber>
        </recommendedName>
        <alternativeName>
            <fullName evidence="7">Adenylyl transferase</fullName>
            <shortName evidence="7">AT</shortName>
            <shortName evidence="7">AT-C</shortName>
        </alternativeName>
    </domain>
</protein>
<feature type="domain" description="Glutamate-ammonia ligase adenylyltransferase repeated" evidence="9">
    <location>
        <begin position="152"/>
        <end position="338"/>
    </location>
</feature>
<keyword evidence="2 7" id="KW-0548">Nucleotidyltransferase</keyword>
<dbReference type="Pfam" id="PF08335">
    <property type="entry name" value="GlnD_UR_UTase"/>
    <property type="match status" value="2"/>
</dbReference>
<dbReference type="SUPFAM" id="SSF81301">
    <property type="entry name" value="Nucleotidyltransferase"/>
    <property type="match status" value="3"/>
</dbReference>
<comment type="cofactor">
    <cofactor evidence="7">
        <name>Mg(2+)</name>
        <dbReference type="ChEBI" id="CHEBI:18420"/>
    </cofactor>
</comment>
<feature type="domain" description="Glutamate-ammonia ligase adenylyltransferase repeated" evidence="9">
    <location>
        <begin position="612"/>
        <end position="770"/>
    </location>
</feature>
<feature type="domain" description="Glutamate-ammonia ligase adenylyltransferase repeated" evidence="9">
    <location>
        <begin position="787"/>
        <end position="880"/>
    </location>
</feature>
<evidence type="ECO:0000256" key="3">
    <source>
        <dbReference type="ARBA" id="ARBA00022741"/>
    </source>
</evidence>
<organism evidence="11 12">
    <name type="scientific">Catenulispora subtropica</name>
    <dbReference type="NCBI Taxonomy" id="450798"/>
    <lineage>
        <taxon>Bacteria</taxon>
        <taxon>Bacillati</taxon>
        <taxon>Actinomycetota</taxon>
        <taxon>Actinomycetes</taxon>
        <taxon>Catenulisporales</taxon>
        <taxon>Catenulisporaceae</taxon>
        <taxon>Catenulispora</taxon>
    </lineage>
</organism>
<evidence type="ECO:0000256" key="7">
    <source>
        <dbReference type="HAMAP-Rule" id="MF_00802"/>
    </source>
</evidence>
<feature type="domain" description="PII-uridylyltransferase/Glutamine-synthetase adenylyltransferase" evidence="10">
    <location>
        <begin position="905"/>
        <end position="1043"/>
    </location>
</feature>
<evidence type="ECO:0000259" key="9">
    <source>
        <dbReference type="Pfam" id="PF03710"/>
    </source>
</evidence>
<comment type="function">
    <text evidence="7">Involved in the regulation of glutamine synthetase GlnA, a key enzyme in the process to assimilate ammonia. When cellular nitrogen levels are high, the C-terminal adenylyl transferase (AT) inactivates GlnA by covalent transfer of an adenylyl group from ATP to specific tyrosine residue of GlnA, thus reducing its activity. Conversely, when nitrogen levels are low, the N-terminal adenylyl removase (AR) activates GlnA by removing the adenylyl group by phosphorolysis, increasing its activity. The regulatory region of GlnE binds the signal transduction protein PII (GlnB) which indicates the nitrogen status of the cell.</text>
</comment>